<dbReference type="Proteomes" id="UP000237000">
    <property type="component" value="Unassembled WGS sequence"/>
</dbReference>
<name>A0A2P5FJ24_TREOI</name>
<dbReference type="EMBL" id="JXTC01000029">
    <property type="protein sequence ID" value="PON97782.1"/>
    <property type="molecule type" value="Genomic_DNA"/>
</dbReference>
<accession>A0A2P5FJ24</accession>
<evidence type="ECO:0000313" key="2">
    <source>
        <dbReference type="Proteomes" id="UP000237000"/>
    </source>
</evidence>
<keyword evidence="2" id="KW-1185">Reference proteome</keyword>
<dbReference type="InParanoid" id="A0A2P5FJ24"/>
<gene>
    <name evidence="1" type="ORF">TorRG33x02_063720</name>
</gene>
<comment type="caution">
    <text evidence="1">The sequence shown here is derived from an EMBL/GenBank/DDBJ whole genome shotgun (WGS) entry which is preliminary data.</text>
</comment>
<reference evidence="2" key="1">
    <citation type="submission" date="2016-06" db="EMBL/GenBank/DDBJ databases">
        <title>Parallel loss of symbiosis genes in relatives of nitrogen-fixing non-legume Parasponia.</title>
        <authorList>
            <person name="Van Velzen R."/>
            <person name="Holmer R."/>
            <person name="Bu F."/>
            <person name="Rutten L."/>
            <person name="Van Zeijl A."/>
            <person name="Liu W."/>
            <person name="Santuari L."/>
            <person name="Cao Q."/>
            <person name="Sharma T."/>
            <person name="Shen D."/>
            <person name="Roswanjaya Y."/>
            <person name="Wardhani T."/>
            <person name="Kalhor M.S."/>
            <person name="Jansen J."/>
            <person name="Van den Hoogen J."/>
            <person name="Gungor B."/>
            <person name="Hartog M."/>
            <person name="Hontelez J."/>
            <person name="Verver J."/>
            <person name="Yang W.-C."/>
            <person name="Schijlen E."/>
            <person name="Repin R."/>
            <person name="Schilthuizen M."/>
            <person name="Schranz E."/>
            <person name="Heidstra R."/>
            <person name="Miyata K."/>
            <person name="Fedorova E."/>
            <person name="Kohlen W."/>
            <person name="Bisseling T."/>
            <person name="Smit S."/>
            <person name="Geurts R."/>
        </authorList>
    </citation>
    <scope>NUCLEOTIDE SEQUENCE [LARGE SCALE GENOMIC DNA]</scope>
    <source>
        <strain evidence="2">cv. RG33-2</strain>
    </source>
</reference>
<evidence type="ECO:0000313" key="1">
    <source>
        <dbReference type="EMBL" id="PON97782.1"/>
    </source>
</evidence>
<proteinExistence type="predicted"/>
<protein>
    <submittedName>
        <fullName evidence="1">Uncharacterized protein</fullName>
    </submittedName>
</protein>
<sequence>MLSCLLLLGGSEALTFGLRFTTLSPPSGSLQRVPRRDQLSFLGLRLLTQQHTPMPQ</sequence>
<organism evidence="1 2">
    <name type="scientific">Trema orientale</name>
    <name type="common">Charcoal tree</name>
    <name type="synonym">Celtis orientalis</name>
    <dbReference type="NCBI Taxonomy" id="63057"/>
    <lineage>
        <taxon>Eukaryota</taxon>
        <taxon>Viridiplantae</taxon>
        <taxon>Streptophyta</taxon>
        <taxon>Embryophyta</taxon>
        <taxon>Tracheophyta</taxon>
        <taxon>Spermatophyta</taxon>
        <taxon>Magnoliopsida</taxon>
        <taxon>eudicotyledons</taxon>
        <taxon>Gunneridae</taxon>
        <taxon>Pentapetalae</taxon>
        <taxon>rosids</taxon>
        <taxon>fabids</taxon>
        <taxon>Rosales</taxon>
        <taxon>Cannabaceae</taxon>
        <taxon>Trema</taxon>
    </lineage>
</organism>
<dbReference type="AlphaFoldDB" id="A0A2P5FJ24"/>